<dbReference type="SUPFAM" id="SSF102705">
    <property type="entry name" value="NIF3 (NGG1p interacting factor 3)-like"/>
    <property type="match status" value="1"/>
</dbReference>
<evidence type="ECO:0000313" key="7">
    <source>
        <dbReference type="Proteomes" id="UP000006190"/>
    </source>
</evidence>
<dbReference type="InterPro" id="IPR036069">
    <property type="entry name" value="DUF34/NIF3_sf"/>
</dbReference>
<keyword evidence="4 5" id="KW-0479">Metal-binding</keyword>
<dbReference type="AlphaFoldDB" id="H3NKV4"/>
<dbReference type="Gene3D" id="3.40.1390.30">
    <property type="entry name" value="NIF3 (NGG1p interacting factor 3)-like"/>
    <property type="match status" value="2"/>
</dbReference>
<keyword evidence="7" id="KW-1185">Reference proteome</keyword>
<dbReference type="InterPro" id="IPR002678">
    <property type="entry name" value="DUF34/NIF3"/>
</dbReference>
<dbReference type="HOGENOM" id="CLU_037423_2_0_9"/>
<evidence type="ECO:0000313" key="6">
    <source>
        <dbReference type="EMBL" id="EHR36232.1"/>
    </source>
</evidence>
<dbReference type="GO" id="GO:0005737">
    <property type="term" value="C:cytoplasm"/>
    <property type="evidence" value="ECO:0007669"/>
    <property type="project" value="TreeGrafter"/>
</dbReference>
<dbReference type="PATRIC" id="fig|883113.3.peg.1494"/>
<reference evidence="6 7" key="1">
    <citation type="submission" date="2012-01" db="EMBL/GenBank/DDBJ databases">
        <title>The Genome Sequence of Facklamia languida CCUG 37842.</title>
        <authorList>
            <consortium name="The Broad Institute Genome Sequencing Platform"/>
            <person name="Earl A."/>
            <person name="Ward D."/>
            <person name="Feldgarden M."/>
            <person name="Gevers D."/>
            <person name="Huys G."/>
            <person name="Young S.K."/>
            <person name="Zeng Q."/>
            <person name="Gargeya S."/>
            <person name="Fitzgerald M."/>
            <person name="Haas B."/>
            <person name="Abouelleil A."/>
            <person name="Alvarado L."/>
            <person name="Arachchi H.M."/>
            <person name="Berlin A."/>
            <person name="Chapman S.B."/>
            <person name="Gearin G."/>
            <person name="Goldberg J."/>
            <person name="Griggs A."/>
            <person name="Gujja S."/>
            <person name="Hansen M."/>
            <person name="Heiman D."/>
            <person name="Howarth C."/>
            <person name="Larimer J."/>
            <person name="Lui A."/>
            <person name="MacDonald P.J.P."/>
            <person name="McCowen C."/>
            <person name="Montmayeur A."/>
            <person name="Murphy C."/>
            <person name="Neiman D."/>
            <person name="Pearson M."/>
            <person name="Priest M."/>
            <person name="Roberts A."/>
            <person name="Saif S."/>
            <person name="Shea T."/>
            <person name="Sisk P."/>
            <person name="Stolte C."/>
            <person name="Sykes S."/>
            <person name="Wortman J."/>
            <person name="Nusbaum C."/>
            <person name="Birren B."/>
        </authorList>
    </citation>
    <scope>NUCLEOTIDE SEQUENCE [LARGE SCALE GENOMIC DNA]</scope>
    <source>
        <strain evidence="6 7">CCUG 37842</strain>
    </source>
</reference>
<feature type="binding site" evidence="5">
    <location>
        <position position="67"/>
    </location>
    <ligand>
        <name>a divalent metal cation</name>
        <dbReference type="ChEBI" id="CHEBI:60240"/>
        <label>1</label>
    </ligand>
</feature>
<dbReference type="NCBIfam" id="TIGR00486">
    <property type="entry name" value="YbgI_SA1388"/>
    <property type="match status" value="1"/>
</dbReference>
<evidence type="ECO:0000256" key="2">
    <source>
        <dbReference type="ARBA" id="ARBA00011643"/>
    </source>
</evidence>
<dbReference type="Proteomes" id="UP000006190">
    <property type="component" value="Unassembled WGS sequence"/>
</dbReference>
<evidence type="ECO:0000256" key="4">
    <source>
        <dbReference type="ARBA" id="ARBA00022723"/>
    </source>
</evidence>
<dbReference type="STRING" id="883113.HMPREF9708_01493"/>
<feature type="binding site" evidence="5">
    <location>
        <position position="106"/>
    </location>
    <ligand>
        <name>a divalent metal cation</name>
        <dbReference type="ChEBI" id="CHEBI:60240"/>
        <label>1</label>
    </ligand>
</feature>
<dbReference type="RefSeq" id="WP_006309726.1">
    <property type="nucleotide sequence ID" value="NZ_JH601133.1"/>
</dbReference>
<feature type="binding site" evidence="5">
    <location>
        <position position="68"/>
    </location>
    <ligand>
        <name>a divalent metal cation</name>
        <dbReference type="ChEBI" id="CHEBI:60240"/>
        <label>1</label>
    </ligand>
</feature>
<comment type="caution">
    <text evidence="6">The sequence shown here is derived from an EMBL/GenBank/DDBJ whole genome shotgun (WGS) entry which is preliminary data.</text>
</comment>
<evidence type="ECO:0000256" key="1">
    <source>
        <dbReference type="ARBA" id="ARBA00006964"/>
    </source>
</evidence>
<evidence type="ECO:0000256" key="3">
    <source>
        <dbReference type="ARBA" id="ARBA00022112"/>
    </source>
</evidence>
<dbReference type="PANTHER" id="PTHR13799:SF14">
    <property type="entry name" value="GTP CYCLOHYDROLASE 1 TYPE 2 HOMOLOG"/>
    <property type="match status" value="1"/>
</dbReference>
<name>H3NKV4_9LACT</name>
<proteinExistence type="inferred from homology"/>
<dbReference type="eggNOG" id="COG0327">
    <property type="taxonomic scope" value="Bacteria"/>
</dbReference>
<dbReference type="EMBL" id="AGEG01000016">
    <property type="protein sequence ID" value="EHR36232.1"/>
    <property type="molecule type" value="Genomic_DNA"/>
</dbReference>
<dbReference type="Pfam" id="PF01784">
    <property type="entry name" value="DUF34_NIF3"/>
    <property type="match status" value="1"/>
</dbReference>
<comment type="similarity">
    <text evidence="1">Belongs to the GTP cyclohydrolase I type 2/NIF3 family.</text>
</comment>
<evidence type="ECO:0000256" key="5">
    <source>
        <dbReference type="PIRSR" id="PIRSR602678-1"/>
    </source>
</evidence>
<comment type="subunit">
    <text evidence="2">Homohexamer.</text>
</comment>
<feature type="binding site" evidence="5">
    <location>
        <position position="230"/>
    </location>
    <ligand>
        <name>a divalent metal cation</name>
        <dbReference type="ChEBI" id="CHEBI:60240"/>
        <label>1</label>
    </ligand>
</feature>
<sequence>MTERPFKDLIMQLDAWYPQEYAEEWDKVGLHFGDPQGQVDRIMVALDLRPQVLQEAIDRQCDTLIVHHPPIFHGIDRFDLSDPQIKLYHDVIQAGLKVYAIHTNYDRARDGMNDVLAQVLQLEEVTDLTGSADDVPSLGRVGRLPQALNRQDFLDHLMTTLQVDQVKLIEQTPKEFYQRVAVIGGSGSDFLADVAQAEVDAFITGDITYHQGHAFYDQDWMTVDAGHHIEHHFVDFLVEKLQQCSIIKGWNIEVVASQVTSDPFEYIHK</sequence>
<accession>H3NKV4</accession>
<gene>
    <name evidence="6" type="ORF">HMPREF9708_01493</name>
</gene>
<dbReference type="PANTHER" id="PTHR13799">
    <property type="entry name" value="NGG1 INTERACTING FACTOR 3"/>
    <property type="match status" value="1"/>
</dbReference>
<feature type="binding site" evidence="5">
    <location>
        <position position="227"/>
    </location>
    <ligand>
        <name>a divalent metal cation</name>
        <dbReference type="ChEBI" id="CHEBI:60240"/>
        <label>1</label>
    </ligand>
</feature>
<organism evidence="6 7">
    <name type="scientific">Facklamia languida CCUG 37842</name>
    <dbReference type="NCBI Taxonomy" id="883113"/>
    <lineage>
        <taxon>Bacteria</taxon>
        <taxon>Bacillati</taxon>
        <taxon>Bacillota</taxon>
        <taxon>Bacilli</taxon>
        <taxon>Lactobacillales</taxon>
        <taxon>Aerococcaceae</taxon>
        <taxon>Facklamia</taxon>
    </lineage>
</organism>
<dbReference type="FunFam" id="3.40.1390.30:FF:000001">
    <property type="entry name" value="GTP cyclohydrolase 1 type 2"/>
    <property type="match status" value="1"/>
</dbReference>
<dbReference type="GO" id="GO:0046872">
    <property type="term" value="F:metal ion binding"/>
    <property type="evidence" value="ECO:0007669"/>
    <property type="project" value="UniProtKB-KW"/>
</dbReference>
<protein>
    <recommendedName>
        <fullName evidence="3">GTP cyclohydrolase 1 type 2 homolog</fullName>
    </recommendedName>
</protein>
<dbReference type="OrthoDB" id="9792792at2"/>